<evidence type="ECO:0000256" key="11">
    <source>
        <dbReference type="HAMAP-Rule" id="MF_00392"/>
    </source>
</evidence>
<evidence type="ECO:0000256" key="4">
    <source>
        <dbReference type="ARBA" id="ARBA00020902"/>
    </source>
</evidence>
<dbReference type="InterPro" id="IPR003835">
    <property type="entry name" value="Glyco_trans_19"/>
</dbReference>
<evidence type="ECO:0000256" key="7">
    <source>
        <dbReference type="ARBA" id="ARBA00022676"/>
    </source>
</evidence>
<dbReference type="SUPFAM" id="SSF53756">
    <property type="entry name" value="UDP-Glycosyltransferase/glycogen phosphorylase"/>
    <property type="match status" value="1"/>
</dbReference>
<accession>A0A6N4DCP0</accession>
<dbReference type="AlphaFoldDB" id="A0A6N4DCP0"/>
<dbReference type="Pfam" id="PF02684">
    <property type="entry name" value="LpxB"/>
    <property type="match status" value="1"/>
</dbReference>
<dbReference type="NCBIfam" id="TIGR00215">
    <property type="entry name" value="lpxB"/>
    <property type="match status" value="1"/>
</dbReference>
<sequence>MKQTIADAPVIALLAGEHSGDTLGSDLMVALRQSLPNCRFIGVGGPKMAAQGLTSFVPMEDLAVMGLAEVISSLPQLLRHRRTVVKQLLAQKPDVFIGIDAPDFNLPIEKKLKAAGIPTVHYVSPSVWAWRQGRIHGIKAATNHVLCLLPFEKAFYDQHQAPATFVGHPLADTLPILDTDPETVEQRQSAARRELGLVEGHRVIGLLPGSRAGEIARLAPIYLRAAVLLHKNNPNIQFVTPMVSTALREQFHALAQAIAPELPLTISDGQAHTVMQASDAIIVTSGTVTLEAMLLGTPMVVAYNFSWLSFQLIRRLFKAPFFSLPNLLAQRELVRELVQDDVTPAALMAQVQLLLDQEQTQLRNEFRQLHASIQQNASASGAQVVCDILSNESKK</sequence>
<dbReference type="PANTHER" id="PTHR30372:SF4">
    <property type="entry name" value="LIPID-A-DISACCHARIDE SYNTHASE, MITOCHONDRIAL-RELATED"/>
    <property type="match status" value="1"/>
</dbReference>
<comment type="catalytic activity">
    <reaction evidence="10 11">
        <text>a lipid X + a UDP-2-N,3-O-bis[(3R)-3-hydroxyacyl]-alpha-D-glucosamine = a lipid A disaccharide + UDP + H(+)</text>
        <dbReference type="Rhea" id="RHEA:67828"/>
        <dbReference type="ChEBI" id="CHEBI:15378"/>
        <dbReference type="ChEBI" id="CHEBI:58223"/>
        <dbReference type="ChEBI" id="CHEBI:137748"/>
        <dbReference type="ChEBI" id="CHEBI:176338"/>
        <dbReference type="ChEBI" id="CHEBI:176343"/>
        <dbReference type="EC" id="2.4.1.182"/>
    </reaction>
</comment>
<evidence type="ECO:0000256" key="1">
    <source>
        <dbReference type="ARBA" id="ARBA00002056"/>
    </source>
</evidence>
<evidence type="ECO:0000256" key="2">
    <source>
        <dbReference type="ARBA" id="ARBA00007868"/>
    </source>
</evidence>
<dbReference type="PANTHER" id="PTHR30372">
    <property type="entry name" value="LIPID-A-DISACCHARIDE SYNTHASE"/>
    <property type="match status" value="1"/>
</dbReference>
<dbReference type="EMBL" id="PYVG01000005">
    <property type="protein sequence ID" value="PTB89954.1"/>
    <property type="molecule type" value="Genomic_DNA"/>
</dbReference>
<keyword evidence="9 11" id="KW-0443">Lipid metabolism</keyword>
<evidence type="ECO:0000256" key="6">
    <source>
        <dbReference type="ARBA" id="ARBA00022556"/>
    </source>
</evidence>
<evidence type="ECO:0000256" key="10">
    <source>
        <dbReference type="ARBA" id="ARBA00048975"/>
    </source>
</evidence>
<organism evidence="12 13">
    <name type="scientific">Pseudidiomarina aestuarii</name>
    <dbReference type="NCBI Taxonomy" id="624146"/>
    <lineage>
        <taxon>Bacteria</taxon>
        <taxon>Pseudomonadati</taxon>
        <taxon>Pseudomonadota</taxon>
        <taxon>Gammaproteobacteria</taxon>
        <taxon>Alteromonadales</taxon>
        <taxon>Idiomarinaceae</taxon>
        <taxon>Pseudidiomarina</taxon>
    </lineage>
</organism>
<evidence type="ECO:0000256" key="3">
    <source>
        <dbReference type="ARBA" id="ARBA00012687"/>
    </source>
</evidence>
<keyword evidence="6 11" id="KW-0441">Lipid A biosynthesis</keyword>
<reference evidence="12 13" key="1">
    <citation type="submission" date="2018-03" db="EMBL/GenBank/DDBJ databases">
        <title>Cross-interface Injection: A General Nanoliter Liquid Handling Method Applied to Single Cells Genome Amplification Automated Nanoliter Liquid Handling Applied to Single Cell Multiple Displacement Amplification.</title>
        <authorList>
            <person name="Yun J."/>
            <person name="Xu P."/>
            <person name="Xu J."/>
            <person name="Dai X."/>
            <person name="Wang Y."/>
            <person name="Zheng X."/>
            <person name="Cao C."/>
            <person name="Yi Q."/>
            <person name="Zhu Y."/>
            <person name="Wang L."/>
            <person name="Dong Z."/>
            <person name="Huang Y."/>
            <person name="Huang L."/>
            <person name="Du W."/>
        </authorList>
    </citation>
    <scope>NUCLEOTIDE SEQUENCE [LARGE SCALE GENOMIC DNA]</scope>
    <source>
        <strain evidence="12 13">A9-4</strain>
    </source>
</reference>
<comment type="pathway">
    <text evidence="11">Bacterial outer membrane biogenesis; LPS lipid A biosynthesis.</text>
</comment>
<keyword evidence="7 11" id="KW-0328">Glycosyltransferase</keyword>
<comment type="similarity">
    <text evidence="2 11">Belongs to the LpxB family.</text>
</comment>
<comment type="caution">
    <text evidence="12">The sequence shown here is derived from an EMBL/GenBank/DDBJ whole genome shotgun (WGS) entry which is preliminary data.</text>
</comment>
<dbReference type="GO" id="GO:0016020">
    <property type="term" value="C:membrane"/>
    <property type="evidence" value="ECO:0007669"/>
    <property type="project" value="GOC"/>
</dbReference>
<dbReference type="EC" id="2.4.1.182" evidence="3 11"/>
<dbReference type="Gene3D" id="3.40.50.2000">
    <property type="entry name" value="Glycogen Phosphorylase B"/>
    <property type="match status" value="1"/>
</dbReference>
<evidence type="ECO:0000313" key="12">
    <source>
        <dbReference type="EMBL" id="PTB89954.1"/>
    </source>
</evidence>
<name>A0A6N4DCP0_9GAMM</name>
<dbReference type="GO" id="GO:0008915">
    <property type="term" value="F:lipid-A-disaccharide synthase activity"/>
    <property type="evidence" value="ECO:0007669"/>
    <property type="project" value="UniProtKB-UniRule"/>
</dbReference>
<keyword evidence="5 11" id="KW-0444">Lipid biosynthesis</keyword>
<dbReference type="GO" id="GO:0005543">
    <property type="term" value="F:phospholipid binding"/>
    <property type="evidence" value="ECO:0007669"/>
    <property type="project" value="TreeGrafter"/>
</dbReference>
<evidence type="ECO:0000256" key="9">
    <source>
        <dbReference type="ARBA" id="ARBA00023098"/>
    </source>
</evidence>
<protein>
    <recommendedName>
        <fullName evidence="4 11">Lipid-A-disaccharide synthase</fullName>
        <ecNumber evidence="3 11">2.4.1.182</ecNumber>
    </recommendedName>
</protein>
<evidence type="ECO:0000256" key="8">
    <source>
        <dbReference type="ARBA" id="ARBA00022679"/>
    </source>
</evidence>
<evidence type="ECO:0000256" key="5">
    <source>
        <dbReference type="ARBA" id="ARBA00022516"/>
    </source>
</evidence>
<keyword evidence="8 11" id="KW-0808">Transferase</keyword>
<evidence type="ECO:0000313" key="13">
    <source>
        <dbReference type="Proteomes" id="UP000241514"/>
    </source>
</evidence>
<dbReference type="UniPathway" id="UPA00973"/>
<dbReference type="GO" id="GO:0009245">
    <property type="term" value="P:lipid A biosynthetic process"/>
    <property type="evidence" value="ECO:0007669"/>
    <property type="project" value="UniProtKB-UniRule"/>
</dbReference>
<dbReference type="Proteomes" id="UP000241514">
    <property type="component" value="Unassembled WGS sequence"/>
</dbReference>
<comment type="function">
    <text evidence="1 11">Condensation of UDP-2,3-diacylglucosamine and 2,3-diacylglucosamine-1-phosphate to form lipid A disaccharide, a precursor of lipid A, a phosphorylated glycolipid that anchors the lipopolysaccharide to the outer membrane of the cell.</text>
</comment>
<proteinExistence type="inferred from homology"/>
<dbReference type="HAMAP" id="MF_00392">
    <property type="entry name" value="LpxB"/>
    <property type="match status" value="1"/>
</dbReference>
<gene>
    <name evidence="11" type="primary">lpxB</name>
    <name evidence="12" type="ORF">C9928_01740</name>
</gene>